<dbReference type="OrthoDB" id="6882680at2"/>
<dbReference type="AlphaFoldDB" id="A0A4R4WS98"/>
<dbReference type="GO" id="GO:0009450">
    <property type="term" value="P:gamma-aminobutyric acid catabolic process"/>
    <property type="evidence" value="ECO:0007669"/>
    <property type="project" value="TreeGrafter"/>
</dbReference>
<evidence type="ECO:0000313" key="6">
    <source>
        <dbReference type="Proteomes" id="UP000294543"/>
    </source>
</evidence>
<dbReference type="GO" id="GO:0004777">
    <property type="term" value="F:succinate-semialdehyde dehydrogenase (NAD+) activity"/>
    <property type="evidence" value="ECO:0007669"/>
    <property type="project" value="TreeGrafter"/>
</dbReference>
<organism evidence="5 6">
    <name type="scientific">Nonomuraea diastatica</name>
    <dbReference type="NCBI Taxonomy" id="1848329"/>
    <lineage>
        <taxon>Bacteria</taxon>
        <taxon>Bacillati</taxon>
        <taxon>Actinomycetota</taxon>
        <taxon>Actinomycetes</taxon>
        <taxon>Streptosporangiales</taxon>
        <taxon>Streptosporangiaceae</taxon>
        <taxon>Nonomuraea</taxon>
    </lineage>
</organism>
<comment type="caution">
    <text evidence="5">The sequence shown here is derived from an EMBL/GenBank/DDBJ whole genome shotgun (WGS) entry which is preliminary data.</text>
</comment>
<dbReference type="InterPro" id="IPR016163">
    <property type="entry name" value="Ald_DH_C"/>
</dbReference>
<dbReference type="PANTHER" id="PTHR43353:SF5">
    <property type="entry name" value="SUCCINATE-SEMIALDEHYDE DEHYDROGENASE, MITOCHONDRIAL"/>
    <property type="match status" value="1"/>
</dbReference>
<evidence type="ECO:0000313" key="5">
    <source>
        <dbReference type="EMBL" id="TDD20438.1"/>
    </source>
</evidence>
<dbReference type="InterPro" id="IPR015590">
    <property type="entry name" value="Aldehyde_DH_dom"/>
</dbReference>
<keyword evidence="2" id="KW-0560">Oxidoreductase</keyword>
<feature type="region of interest" description="Disordered" evidence="3">
    <location>
        <begin position="348"/>
        <end position="368"/>
    </location>
</feature>
<dbReference type="InterPro" id="IPR016162">
    <property type="entry name" value="Ald_DH_N"/>
</dbReference>
<protein>
    <submittedName>
        <fullName evidence="5">Aldehyde dehydrogenase family protein</fullName>
    </submittedName>
</protein>
<evidence type="ECO:0000256" key="2">
    <source>
        <dbReference type="ARBA" id="ARBA00023002"/>
    </source>
</evidence>
<accession>A0A4R4WS98</accession>
<dbReference type="Pfam" id="PF00171">
    <property type="entry name" value="Aldedh"/>
    <property type="match status" value="1"/>
</dbReference>
<dbReference type="PANTHER" id="PTHR43353">
    <property type="entry name" value="SUCCINATE-SEMIALDEHYDE DEHYDROGENASE, MITOCHONDRIAL"/>
    <property type="match status" value="1"/>
</dbReference>
<feature type="region of interest" description="Disordered" evidence="3">
    <location>
        <begin position="1"/>
        <end position="27"/>
    </location>
</feature>
<dbReference type="InterPro" id="IPR016161">
    <property type="entry name" value="Ald_DH/histidinol_DH"/>
</dbReference>
<reference evidence="5 6" key="1">
    <citation type="submission" date="2019-03" db="EMBL/GenBank/DDBJ databases">
        <title>Draft genome sequences of novel Actinobacteria.</title>
        <authorList>
            <person name="Sahin N."/>
            <person name="Ay H."/>
            <person name="Saygin H."/>
        </authorList>
    </citation>
    <scope>NUCLEOTIDE SEQUENCE [LARGE SCALE GENOMIC DNA]</scope>
    <source>
        <strain evidence="5 6">KC712</strain>
    </source>
</reference>
<comment type="similarity">
    <text evidence="1">Belongs to the aldehyde dehydrogenase family.</text>
</comment>
<dbReference type="Proteomes" id="UP000294543">
    <property type="component" value="Unassembled WGS sequence"/>
</dbReference>
<dbReference type="Gene3D" id="3.40.605.10">
    <property type="entry name" value="Aldehyde Dehydrogenase, Chain A, domain 1"/>
    <property type="match status" value="1"/>
</dbReference>
<feature type="domain" description="Aldehyde dehydrogenase" evidence="4">
    <location>
        <begin position="25"/>
        <end position="470"/>
    </location>
</feature>
<dbReference type="FunFam" id="3.40.605.10:FF:000007">
    <property type="entry name" value="NAD/NADP-dependent betaine aldehyde dehydrogenase"/>
    <property type="match status" value="1"/>
</dbReference>
<evidence type="ECO:0000256" key="3">
    <source>
        <dbReference type="SAM" id="MobiDB-lite"/>
    </source>
</evidence>
<keyword evidence="6" id="KW-1185">Reference proteome</keyword>
<evidence type="ECO:0000256" key="1">
    <source>
        <dbReference type="ARBA" id="ARBA00009986"/>
    </source>
</evidence>
<dbReference type="InterPro" id="IPR050740">
    <property type="entry name" value="Aldehyde_DH_Superfamily"/>
</dbReference>
<gene>
    <name evidence="5" type="ORF">E1294_17650</name>
</gene>
<proteinExistence type="inferred from homology"/>
<dbReference type="SUPFAM" id="SSF53720">
    <property type="entry name" value="ALDH-like"/>
    <property type="match status" value="1"/>
</dbReference>
<name>A0A4R4WS98_9ACTN</name>
<sequence length="479" mass="50445">MQEGPIMHQDIPGVRLSGRPRAGDGPRFEVLEPATGRRIRHVAAGTGRDAGHAVDLAAAALEGWRATPAPQRGAALRAIAGRLRTAHDLAETVTRETGKCLREARAELALAADYFDWYADLTHTLTDQVLSVRLGMRHLVRSGPVGVAAVLTPWNFPVSIPARKIAPALAAGCAVVFKPSELSLLSSLAFTETCEAELPDGLLNTVAGDGAEITGAWLDDRRVRLLHFTGSTTVGRTIAQAAGAALTPVVMELGGRAPFIVLPDADLDEAADTLMVAKFRNNGASCIAANNVWVHEDVRADFLDRLAQRISTLVPGDPLDERTTLGPVRTREMAARLENLIAAPASAGARVHRGPRPEAGGWHVAPTVVVDPPTDTPEWREEVFGPVALVRSFTDLKEPIADASSTGHGLAGYVCTRDAAVGTELLARLDVGIAGVNVATPATPEIPFGGRGDSGIGYEGGLPGLLPFLAHQSIAVPRP</sequence>
<dbReference type="EMBL" id="SMKP01000045">
    <property type="protein sequence ID" value="TDD20438.1"/>
    <property type="molecule type" value="Genomic_DNA"/>
</dbReference>
<dbReference type="Gene3D" id="3.40.309.10">
    <property type="entry name" value="Aldehyde Dehydrogenase, Chain A, domain 2"/>
    <property type="match status" value="1"/>
</dbReference>
<evidence type="ECO:0000259" key="4">
    <source>
        <dbReference type="Pfam" id="PF00171"/>
    </source>
</evidence>